<proteinExistence type="predicted"/>
<sequence>KALAELCLEYAPECGETHLLDAGCGEGSYDRVVYDAFAAQGRPCVLAGFDLSKDAIRLAAKLLPEAAFAVGGSFSAPVRDGWADVLLNIFSPFAGQEFCRVLRSGGVLLYAVPTARHLYGLKEVLYDEPYENAEQQTEYSGFTLIGERTVTDTITVEGDQIRNLFAMTPYFWKTPHVGALRLAAKQSLTTEIGFRFLAYRRV</sequence>
<reference evidence="2" key="1">
    <citation type="journal article" date="2013" name="Environ. Microbiol.">
        <title>Microbiota from the distal guts of lean and obese adolescents exhibit partial functional redundancy besides clear differences in community structure.</title>
        <authorList>
            <person name="Ferrer M."/>
            <person name="Ruiz A."/>
            <person name="Lanza F."/>
            <person name="Haange S.B."/>
            <person name="Oberbach A."/>
            <person name="Till H."/>
            <person name="Bargiela R."/>
            <person name="Campoy C."/>
            <person name="Segura M.T."/>
            <person name="Richter M."/>
            <person name="von Bergen M."/>
            <person name="Seifert J."/>
            <person name="Suarez A."/>
        </authorList>
    </citation>
    <scope>NUCLEOTIDE SEQUENCE</scope>
</reference>
<protein>
    <submittedName>
        <fullName evidence="2">Ribosomal RNA large subunit methyltransferase A</fullName>
    </submittedName>
</protein>
<dbReference type="InterPro" id="IPR029063">
    <property type="entry name" value="SAM-dependent_MTases_sf"/>
</dbReference>
<comment type="caution">
    <text evidence="2">The sequence shown here is derived from an EMBL/GenBank/DDBJ whole genome shotgun (WGS) entry which is preliminary data.</text>
</comment>
<dbReference type="GO" id="GO:0032259">
    <property type="term" value="P:methylation"/>
    <property type="evidence" value="ECO:0007669"/>
    <property type="project" value="UniProtKB-KW"/>
</dbReference>
<dbReference type="GO" id="GO:0008757">
    <property type="term" value="F:S-adenosylmethionine-dependent methyltransferase activity"/>
    <property type="evidence" value="ECO:0007669"/>
    <property type="project" value="InterPro"/>
</dbReference>
<name>K1U5I8_9ZZZZ</name>
<keyword evidence="2" id="KW-0489">Methyltransferase</keyword>
<dbReference type="SUPFAM" id="SSF53335">
    <property type="entry name" value="S-adenosyl-L-methionine-dependent methyltransferases"/>
    <property type="match status" value="1"/>
</dbReference>
<evidence type="ECO:0000313" key="2">
    <source>
        <dbReference type="EMBL" id="EKC66726.1"/>
    </source>
</evidence>
<feature type="domain" description="Methyltransferase type 11" evidence="1">
    <location>
        <begin position="20"/>
        <end position="109"/>
    </location>
</feature>
<dbReference type="InterPro" id="IPR013216">
    <property type="entry name" value="Methyltransf_11"/>
</dbReference>
<dbReference type="PANTHER" id="PTHR43460">
    <property type="entry name" value="METHYLTRANSFERASE"/>
    <property type="match status" value="1"/>
</dbReference>
<gene>
    <name evidence="2" type="ORF">LEA_09670</name>
</gene>
<feature type="non-terminal residue" evidence="2">
    <location>
        <position position="1"/>
    </location>
</feature>
<dbReference type="Gene3D" id="3.40.50.150">
    <property type="entry name" value="Vaccinia Virus protein VP39"/>
    <property type="match status" value="1"/>
</dbReference>
<evidence type="ECO:0000259" key="1">
    <source>
        <dbReference type="Pfam" id="PF08241"/>
    </source>
</evidence>
<keyword evidence="2" id="KW-0808">Transferase</keyword>
<dbReference type="Pfam" id="PF08241">
    <property type="entry name" value="Methyltransf_11"/>
    <property type="match status" value="1"/>
</dbReference>
<dbReference type="EMBL" id="AJWY01006486">
    <property type="protein sequence ID" value="EKC66726.1"/>
    <property type="molecule type" value="Genomic_DNA"/>
</dbReference>
<dbReference type="AlphaFoldDB" id="K1U5I8"/>
<organism evidence="2">
    <name type="scientific">human gut metagenome</name>
    <dbReference type="NCBI Taxonomy" id="408170"/>
    <lineage>
        <taxon>unclassified sequences</taxon>
        <taxon>metagenomes</taxon>
        <taxon>organismal metagenomes</taxon>
    </lineage>
</organism>
<dbReference type="InterPro" id="IPR052939">
    <property type="entry name" value="23S_rRNA_MeTrnsfrase_RlmA"/>
</dbReference>
<dbReference type="PANTHER" id="PTHR43460:SF1">
    <property type="entry name" value="METHYLTRANSFERASE TYPE 11 DOMAIN-CONTAINING PROTEIN"/>
    <property type="match status" value="1"/>
</dbReference>
<accession>K1U5I8</accession>